<dbReference type="AlphaFoldDB" id="A0A318IWU7"/>
<feature type="signal peptide" evidence="1">
    <location>
        <begin position="1"/>
        <end position="22"/>
    </location>
</feature>
<dbReference type="InterPro" id="IPR021253">
    <property type="entry name" value="ZrgA-like"/>
</dbReference>
<keyword evidence="3" id="KW-1185">Reference proteome</keyword>
<gene>
    <name evidence="2" type="ORF">DFR42_12518</name>
</gene>
<dbReference type="EMBL" id="QJKB01000025">
    <property type="protein sequence ID" value="PXX34915.1"/>
    <property type="molecule type" value="Genomic_DNA"/>
</dbReference>
<accession>A0A318IWU7</accession>
<sequence length="171" mass="18424">MKKLIPLALLAALQAITINSNAHEAHVHGSATVSLAQDGNRLTLEFDSPLDNLLGFEHAPRTDKQKQAAKALLDLMQKPDTLLKLNAEADCQLATVKVVAPVLQNTTAAKDEHANLHAEYEYACTKVAALKSLQLSLFDAFPAIHKVDAQVAGARGQTAATLTPKQRMLAW</sequence>
<keyword evidence="1" id="KW-0732">Signal</keyword>
<protein>
    <submittedName>
        <fullName evidence="2">Uncharacterized protein DUF2796</fullName>
    </submittedName>
</protein>
<comment type="caution">
    <text evidence="2">The sequence shown here is derived from an EMBL/GenBank/DDBJ whole genome shotgun (WGS) entry which is preliminary data.</text>
</comment>
<name>A0A318IWU7_9BURK</name>
<proteinExistence type="predicted"/>
<organism evidence="2 3">
    <name type="scientific">Undibacterium pigrum</name>
    <dbReference type="NCBI Taxonomy" id="401470"/>
    <lineage>
        <taxon>Bacteria</taxon>
        <taxon>Pseudomonadati</taxon>
        <taxon>Pseudomonadota</taxon>
        <taxon>Betaproteobacteria</taxon>
        <taxon>Burkholderiales</taxon>
        <taxon>Oxalobacteraceae</taxon>
        <taxon>Undibacterium</taxon>
    </lineage>
</organism>
<feature type="chain" id="PRO_5016367418" evidence="1">
    <location>
        <begin position="23"/>
        <end position="171"/>
    </location>
</feature>
<dbReference type="RefSeq" id="WP_110258428.1">
    <property type="nucleotide sequence ID" value="NZ_QJKB01000025.1"/>
</dbReference>
<evidence type="ECO:0000313" key="3">
    <source>
        <dbReference type="Proteomes" id="UP000247792"/>
    </source>
</evidence>
<evidence type="ECO:0000256" key="1">
    <source>
        <dbReference type="SAM" id="SignalP"/>
    </source>
</evidence>
<evidence type="ECO:0000313" key="2">
    <source>
        <dbReference type="EMBL" id="PXX34915.1"/>
    </source>
</evidence>
<dbReference type="Pfam" id="PF10986">
    <property type="entry name" value="ZrgA"/>
    <property type="match status" value="1"/>
</dbReference>
<dbReference type="Proteomes" id="UP000247792">
    <property type="component" value="Unassembled WGS sequence"/>
</dbReference>
<dbReference type="OrthoDB" id="7346546at2"/>
<reference evidence="2 3" key="1">
    <citation type="submission" date="2018-05" db="EMBL/GenBank/DDBJ databases">
        <title>Genomic Encyclopedia of Type Strains, Phase IV (KMG-IV): sequencing the most valuable type-strain genomes for metagenomic binning, comparative biology and taxonomic classification.</title>
        <authorList>
            <person name="Goeker M."/>
        </authorList>
    </citation>
    <scope>NUCLEOTIDE SEQUENCE [LARGE SCALE GENOMIC DNA]</scope>
    <source>
        <strain evidence="2 3">DSM 19792</strain>
    </source>
</reference>